<feature type="region of interest" description="Disordered" evidence="1">
    <location>
        <begin position="271"/>
        <end position="290"/>
    </location>
</feature>
<dbReference type="OMA" id="TTLAWEW"/>
<sequence length="290" mass="32593">MKWLIALGLLALASMVNGHAQPLCAPYFTYNNGSCYRMSSGESYTATGARIRLEGMPFAQANLFCGQCHPGAHLVVISDAAEHEFLYNNFYGFEPTEVWVGLFFNSTTLAWEWVNGEPALNVPWEPFYGEPLVTHQGAAMMYVSEVIDQQTTLKYGYGIEVSDYLVSELGEEPLPFICEYSLNMMQDNTTWFDTGNTTNFNTTGGFGFNNTSTPTYAPRTTPPPTFAPQVLFQQDARPMRLSEPGFFGSFLREVTKEERQRARPAYKGPMQYNQRGAAQGNNRYPWMAMP</sequence>
<dbReference type="SUPFAM" id="SSF56436">
    <property type="entry name" value="C-type lectin-like"/>
    <property type="match status" value="1"/>
</dbReference>
<proteinExistence type="predicted"/>
<dbReference type="EnsemblMetazoa" id="XM_003726146">
    <property type="protein sequence ID" value="XP_003726194"/>
    <property type="gene ID" value="LOC581461"/>
</dbReference>
<reference evidence="4" key="2">
    <citation type="submission" date="2021-01" db="UniProtKB">
        <authorList>
            <consortium name="EnsemblMetazoa"/>
        </authorList>
    </citation>
    <scope>IDENTIFICATION</scope>
</reference>
<evidence type="ECO:0000313" key="5">
    <source>
        <dbReference type="Proteomes" id="UP000007110"/>
    </source>
</evidence>
<feature type="domain" description="C-type lectin" evidence="3">
    <location>
        <begin position="31"/>
        <end position="131"/>
    </location>
</feature>
<dbReference type="Proteomes" id="UP000007110">
    <property type="component" value="Unassembled WGS sequence"/>
</dbReference>
<keyword evidence="5" id="KW-1185">Reference proteome</keyword>
<name>A0A7M7GGU5_STRPU</name>
<dbReference type="AlphaFoldDB" id="A0A7M7GGU5"/>
<reference evidence="5" key="1">
    <citation type="submission" date="2015-02" db="EMBL/GenBank/DDBJ databases">
        <title>Genome sequencing for Strongylocentrotus purpuratus.</title>
        <authorList>
            <person name="Murali S."/>
            <person name="Liu Y."/>
            <person name="Vee V."/>
            <person name="English A."/>
            <person name="Wang M."/>
            <person name="Skinner E."/>
            <person name="Han Y."/>
            <person name="Muzny D.M."/>
            <person name="Worley K.C."/>
            <person name="Gibbs R.A."/>
        </authorList>
    </citation>
    <scope>NUCLEOTIDE SEQUENCE</scope>
</reference>
<dbReference type="Gene3D" id="3.10.100.10">
    <property type="entry name" value="Mannose-Binding Protein A, subunit A"/>
    <property type="match status" value="1"/>
</dbReference>
<dbReference type="InterPro" id="IPR016187">
    <property type="entry name" value="CTDL_fold"/>
</dbReference>
<dbReference type="InterPro" id="IPR016186">
    <property type="entry name" value="C-type_lectin-like/link_sf"/>
</dbReference>
<keyword evidence="2" id="KW-0732">Signal</keyword>
<evidence type="ECO:0000256" key="1">
    <source>
        <dbReference type="SAM" id="MobiDB-lite"/>
    </source>
</evidence>
<dbReference type="CDD" id="cd00037">
    <property type="entry name" value="CLECT"/>
    <property type="match status" value="1"/>
</dbReference>
<dbReference type="PROSITE" id="PS50041">
    <property type="entry name" value="C_TYPE_LECTIN_2"/>
    <property type="match status" value="1"/>
</dbReference>
<dbReference type="Pfam" id="PF00059">
    <property type="entry name" value="Lectin_C"/>
    <property type="match status" value="1"/>
</dbReference>
<accession>A0A7M7GGU5</accession>
<evidence type="ECO:0000259" key="3">
    <source>
        <dbReference type="PROSITE" id="PS50041"/>
    </source>
</evidence>
<dbReference type="OrthoDB" id="5987235at2759"/>
<dbReference type="InterPro" id="IPR050111">
    <property type="entry name" value="C-type_lectin/snaclec_domain"/>
</dbReference>
<feature type="chain" id="PRO_5029624626" description="C-type lectin domain-containing protein" evidence="2">
    <location>
        <begin position="21"/>
        <end position="290"/>
    </location>
</feature>
<dbReference type="RefSeq" id="XP_003726194.1">
    <property type="nucleotide sequence ID" value="XM_003726146.3"/>
</dbReference>
<dbReference type="SMART" id="SM00034">
    <property type="entry name" value="CLECT"/>
    <property type="match status" value="1"/>
</dbReference>
<dbReference type="InterPro" id="IPR001304">
    <property type="entry name" value="C-type_lectin-like"/>
</dbReference>
<feature type="compositionally biased region" description="Polar residues" evidence="1">
    <location>
        <begin position="271"/>
        <end position="282"/>
    </location>
</feature>
<organism evidence="4 5">
    <name type="scientific">Strongylocentrotus purpuratus</name>
    <name type="common">Purple sea urchin</name>
    <dbReference type="NCBI Taxonomy" id="7668"/>
    <lineage>
        <taxon>Eukaryota</taxon>
        <taxon>Metazoa</taxon>
        <taxon>Echinodermata</taxon>
        <taxon>Eleutherozoa</taxon>
        <taxon>Echinozoa</taxon>
        <taxon>Echinoidea</taxon>
        <taxon>Euechinoidea</taxon>
        <taxon>Echinacea</taxon>
        <taxon>Camarodonta</taxon>
        <taxon>Echinidea</taxon>
        <taxon>Strongylocentrotidae</taxon>
        <taxon>Strongylocentrotus</taxon>
    </lineage>
</organism>
<dbReference type="GeneID" id="581461"/>
<evidence type="ECO:0000313" key="4">
    <source>
        <dbReference type="EnsemblMetazoa" id="XP_003726194"/>
    </source>
</evidence>
<dbReference type="PANTHER" id="PTHR22803">
    <property type="entry name" value="MANNOSE, PHOSPHOLIPASE, LECTIN RECEPTOR RELATED"/>
    <property type="match status" value="1"/>
</dbReference>
<evidence type="ECO:0000256" key="2">
    <source>
        <dbReference type="SAM" id="SignalP"/>
    </source>
</evidence>
<dbReference type="KEGG" id="spu:581461"/>
<dbReference type="InParanoid" id="A0A7M7GGU5"/>
<protein>
    <recommendedName>
        <fullName evidence="3">C-type lectin domain-containing protein</fullName>
    </recommendedName>
</protein>
<feature type="signal peptide" evidence="2">
    <location>
        <begin position="1"/>
        <end position="20"/>
    </location>
</feature>